<evidence type="ECO:0008006" key="5">
    <source>
        <dbReference type="Google" id="ProtNLM"/>
    </source>
</evidence>
<evidence type="ECO:0000313" key="3">
    <source>
        <dbReference type="EMBL" id="BAU95013.1"/>
    </source>
</evidence>
<keyword evidence="2" id="KW-0812">Transmembrane</keyword>
<proteinExistence type="predicted"/>
<dbReference type="AlphaFoldDB" id="A0A160PPY7"/>
<feature type="transmembrane region" description="Helical" evidence="2">
    <location>
        <begin position="73"/>
        <end position="91"/>
    </location>
</feature>
<feature type="region of interest" description="Disordered" evidence="1">
    <location>
        <begin position="1"/>
        <end position="31"/>
    </location>
</feature>
<name>A0A160PPY7_9CORY</name>
<protein>
    <recommendedName>
        <fullName evidence="5">2TM domain-containing protein</fullName>
    </recommendedName>
</protein>
<feature type="compositionally biased region" description="Gly residues" evidence="1">
    <location>
        <begin position="8"/>
        <end position="25"/>
    </location>
</feature>
<evidence type="ECO:0000256" key="1">
    <source>
        <dbReference type="SAM" id="MobiDB-lite"/>
    </source>
</evidence>
<dbReference type="RefSeq" id="WP_096454502.1">
    <property type="nucleotide sequence ID" value="NZ_AP017369.1"/>
</dbReference>
<keyword evidence="2" id="KW-0472">Membrane</keyword>
<sequence length="116" mass="13279">MADKKKGVGSGSRAGARGGARGGSRAGADKQIDQSQAKFTFQPTRTLLFSIIFTVLVMWQSGFSLWYAIPMWFFIWAIFILGHSFYNWANLKLIQMGRRNKQVLEEQERQKKKRGF</sequence>
<gene>
    <name evidence="3" type="ORF">N24_0751</name>
</gene>
<organism evidence="3 4">
    <name type="scientific">Corynebacterium suranareeae</name>
    <dbReference type="NCBI Taxonomy" id="2506452"/>
    <lineage>
        <taxon>Bacteria</taxon>
        <taxon>Bacillati</taxon>
        <taxon>Actinomycetota</taxon>
        <taxon>Actinomycetes</taxon>
        <taxon>Mycobacteriales</taxon>
        <taxon>Corynebacteriaceae</taxon>
        <taxon>Corynebacterium</taxon>
    </lineage>
</organism>
<keyword evidence="4" id="KW-1185">Reference proteome</keyword>
<feature type="transmembrane region" description="Helical" evidence="2">
    <location>
        <begin position="47"/>
        <end position="67"/>
    </location>
</feature>
<evidence type="ECO:0000313" key="4">
    <source>
        <dbReference type="Proteomes" id="UP000218244"/>
    </source>
</evidence>
<dbReference type="Proteomes" id="UP000218244">
    <property type="component" value="Chromosome"/>
</dbReference>
<dbReference type="KEGG" id="csur:N24_0751"/>
<reference evidence="3 4" key="1">
    <citation type="submission" date="2016-02" db="EMBL/GenBank/DDBJ databases">
        <title>Corynebacterium glutamicum N24 whole genome sequencing project.</title>
        <authorList>
            <person name="Matsutani M."/>
            <person name="Nangtapong N."/>
            <person name="Yakushi T."/>
            <person name="Matsushita K."/>
        </authorList>
    </citation>
    <scope>NUCLEOTIDE SEQUENCE [LARGE SCALE GENOMIC DNA]</scope>
    <source>
        <strain evidence="3 4">N24</strain>
    </source>
</reference>
<keyword evidence="2" id="KW-1133">Transmembrane helix</keyword>
<dbReference type="EMBL" id="AP017369">
    <property type="protein sequence ID" value="BAU95013.1"/>
    <property type="molecule type" value="Genomic_DNA"/>
</dbReference>
<accession>A0A160PPY7</accession>
<evidence type="ECO:0000256" key="2">
    <source>
        <dbReference type="SAM" id="Phobius"/>
    </source>
</evidence>